<dbReference type="Gene3D" id="3.30.450.20">
    <property type="entry name" value="PAS domain"/>
    <property type="match status" value="2"/>
</dbReference>
<dbReference type="SMART" id="SM00086">
    <property type="entry name" value="PAC"/>
    <property type="match status" value="2"/>
</dbReference>
<dbReference type="InterPro" id="IPR043128">
    <property type="entry name" value="Rev_trsase/Diguanyl_cyclase"/>
</dbReference>
<dbReference type="CDD" id="cd06225">
    <property type="entry name" value="HAMP"/>
    <property type="match status" value="1"/>
</dbReference>
<feature type="domain" description="GGDEF" evidence="11">
    <location>
        <begin position="520"/>
        <end position="658"/>
    </location>
</feature>
<name>A0A1V2ZVG7_9GAMM</name>
<dbReference type="InterPro" id="IPR000014">
    <property type="entry name" value="PAS"/>
</dbReference>
<accession>A0A1V2ZVG7</accession>
<keyword evidence="6" id="KW-0812">Transmembrane</keyword>
<dbReference type="Gene3D" id="3.20.20.450">
    <property type="entry name" value="EAL domain"/>
    <property type="match status" value="1"/>
</dbReference>
<evidence type="ECO:0000256" key="4">
    <source>
        <dbReference type="ARBA" id="ARBA00051114"/>
    </source>
</evidence>
<evidence type="ECO:0000313" key="13">
    <source>
        <dbReference type="Proteomes" id="UP000189177"/>
    </source>
</evidence>
<dbReference type="PANTHER" id="PTHR44757:SF4">
    <property type="entry name" value="DIGUANYLATE CYCLASE DGCE-RELATED"/>
    <property type="match status" value="1"/>
</dbReference>
<dbReference type="InterPro" id="IPR001610">
    <property type="entry name" value="PAC"/>
</dbReference>
<dbReference type="FunFam" id="3.20.20.450:FF:000001">
    <property type="entry name" value="Cyclic di-GMP phosphodiesterase yahA"/>
    <property type="match status" value="1"/>
</dbReference>
<dbReference type="PROSITE" id="PS50885">
    <property type="entry name" value="HAMP"/>
    <property type="match status" value="1"/>
</dbReference>
<evidence type="ECO:0000256" key="5">
    <source>
        <dbReference type="SAM" id="Coils"/>
    </source>
</evidence>
<dbReference type="PANTHER" id="PTHR44757">
    <property type="entry name" value="DIGUANYLATE CYCLASE DGCP"/>
    <property type="match status" value="1"/>
</dbReference>
<feature type="domain" description="PAS" evidence="7">
    <location>
        <begin position="361"/>
        <end position="431"/>
    </location>
</feature>
<dbReference type="PROSITE" id="PS50113">
    <property type="entry name" value="PAC"/>
    <property type="match status" value="1"/>
</dbReference>
<dbReference type="InterPro" id="IPR029787">
    <property type="entry name" value="Nucleotide_cyclase"/>
</dbReference>
<dbReference type="Pfam" id="PF00672">
    <property type="entry name" value="HAMP"/>
    <property type="match status" value="1"/>
</dbReference>
<dbReference type="Proteomes" id="UP000189177">
    <property type="component" value="Unassembled WGS sequence"/>
</dbReference>
<dbReference type="NCBIfam" id="TIGR00229">
    <property type="entry name" value="sensory_box"/>
    <property type="match status" value="1"/>
</dbReference>
<keyword evidence="6" id="KW-1133">Transmembrane helix</keyword>
<dbReference type="GO" id="GO:0071111">
    <property type="term" value="F:cyclic-guanylate-specific phosphodiesterase activity"/>
    <property type="evidence" value="ECO:0007669"/>
    <property type="project" value="UniProtKB-EC"/>
</dbReference>
<dbReference type="GO" id="GO:0071732">
    <property type="term" value="P:cellular response to nitric oxide"/>
    <property type="evidence" value="ECO:0007669"/>
    <property type="project" value="UniProtKB-ARBA"/>
</dbReference>
<evidence type="ECO:0000259" key="11">
    <source>
        <dbReference type="PROSITE" id="PS50887"/>
    </source>
</evidence>
<keyword evidence="6" id="KW-0472">Membrane</keyword>
<dbReference type="PROSITE" id="PS50883">
    <property type="entry name" value="EAL"/>
    <property type="match status" value="1"/>
</dbReference>
<organism evidence="12 13">
    <name type="scientific">Thioalkalivibrio halophilus</name>
    <dbReference type="NCBI Taxonomy" id="252474"/>
    <lineage>
        <taxon>Bacteria</taxon>
        <taxon>Pseudomonadati</taxon>
        <taxon>Pseudomonadota</taxon>
        <taxon>Gammaproteobacteria</taxon>
        <taxon>Chromatiales</taxon>
        <taxon>Ectothiorhodospiraceae</taxon>
        <taxon>Thioalkalivibrio</taxon>
    </lineage>
</organism>
<dbReference type="Gene3D" id="6.10.340.10">
    <property type="match status" value="1"/>
</dbReference>
<evidence type="ECO:0000259" key="8">
    <source>
        <dbReference type="PROSITE" id="PS50113"/>
    </source>
</evidence>
<dbReference type="SMART" id="SM00267">
    <property type="entry name" value="GGDEF"/>
    <property type="match status" value="1"/>
</dbReference>
<dbReference type="Gene3D" id="3.30.70.270">
    <property type="match status" value="1"/>
</dbReference>
<dbReference type="Pfam" id="PF00563">
    <property type="entry name" value="EAL"/>
    <property type="match status" value="1"/>
</dbReference>
<dbReference type="AlphaFoldDB" id="A0A1V2ZVG7"/>
<keyword evidence="13" id="KW-1185">Reference proteome</keyword>
<keyword evidence="3" id="KW-0973">c-di-GMP</keyword>
<keyword evidence="5" id="KW-0175">Coiled coil</keyword>
<evidence type="ECO:0000256" key="2">
    <source>
        <dbReference type="ARBA" id="ARBA00012282"/>
    </source>
</evidence>
<feature type="domain" description="EAL" evidence="9">
    <location>
        <begin position="667"/>
        <end position="921"/>
    </location>
</feature>
<dbReference type="CDD" id="cd01948">
    <property type="entry name" value="EAL"/>
    <property type="match status" value="1"/>
</dbReference>
<protein>
    <recommendedName>
        <fullName evidence="2">cyclic-guanylate-specific phosphodiesterase</fullName>
        <ecNumber evidence="2">3.1.4.52</ecNumber>
    </recommendedName>
</protein>
<dbReference type="SMART" id="SM00091">
    <property type="entry name" value="PAS"/>
    <property type="match status" value="2"/>
</dbReference>
<dbReference type="SUPFAM" id="SSF55785">
    <property type="entry name" value="PYP-like sensor domain (PAS domain)"/>
    <property type="match status" value="2"/>
</dbReference>
<dbReference type="SMART" id="SM00304">
    <property type="entry name" value="HAMP"/>
    <property type="match status" value="1"/>
</dbReference>
<dbReference type="InterPro" id="IPR000700">
    <property type="entry name" value="PAS-assoc_C"/>
</dbReference>
<dbReference type="PROSITE" id="PS50112">
    <property type="entry name" value="PAS"/>
    <property type="match status" value="1"/>
</dbReference>
<dbReference type="PROSITE" id="PS50887">
    <property type="entry name" value="GGDEF"/>
    <property type="match status" value="1"/>
</dbReference>
<evidence type="ECO:0000256" key="3">
    <source>
        <dbReference type="ARBA" id="ARBA00022636"/>
    </source>
</evidence>
<feature type="domain" description="PAC" evidence="8">
    <location>
        <begin position="436"/>
        <end position="488"/>
    </location>
</feature>
<dbReference type="SUPFAM" id="SSF141868">
    <property type="entry name" value="EAL domain-like"/>
    <property type="match status" value="1"/>
</dbReference>
<evidence type="ECO:0000313" key="12">
    <source>
        <dbReference type="EMBL" id="OOC08991.1"/>
    </source>
</evidence>
<evidence type="ECO:0000256" key="1">
    <source>
        <dbReference type="ARBA" id="ARBA00001946"/>
    </source>
</evidence>
<dbReference type="RefSeq" id="WP_018947788.1">
    <property type="nucleotide sequence ID" value="NZ_MUZR01000070.1"/>
</dbReference>
<dbReference type="FunFam" id="3.30.70.270:FF:000001">
    <property type="entry name" value="Diguanylate cyclase domain protein"/>
    <property type="match status" value="1"/>
</dbReference>
<dbReference type="InterPro" id="IPR035919">
    <property type="entry name" value="EAL_sf"/>
</dbReference>
<dbReference type="GO" id="GO:0007165">
    <property type="term" value="P:signal transduction"/>
    <property type="evidence" value="ECO:0007669"/>
    <property type="project" value="InterPro"/>
</dbReference>
<dbReference type="NCBIfam" id="TIGR00254">
    <property type="entry name" value="GGDEF"/>
    <property type="match status" value="1"/>
</dbReference>
<dbReference type="EMBL" id="MUZR01000070">
    <property type="protein sequence ID" value="OOC08991.1"/>
    <property type="molecule type" value="Genomic_DNA"/>
</dbReference>
<dbReference type="CDD" id="cd01949">
    <property type="entry name" value="GGDEF"/>
    <property type="match status" value="1"/>
</dbReference>
<dbReference type="CDD" id="cd00130">
    <property type="entry name" value="PAS"/>
    <property type="match status" value="1"/>
</dbReference>
<feature type="domain" description="HAMP" evidence="10">
    <location>
        <begin position="172"/>
        <end position="224"/>
    </location>
</feature>
<dbReference type="InterPro" id="IPR013655">
    <property type="entry name" value="PAS_fold_3"/>
</dbReference>
<sequence>MRLNFAAQVAIGTVAIQAVMVIVLMASGTSLIRDNQAEVLERFADQQGRLLSSAVGPGLAYADPGMLQELLDDLEQDTTLRYAVVEDADGRRMAEVGSVPASLPEHDGLHQQPGTLEMGIPVDLAGQHLGTIHVEYSTDDIDALATDLLHRNIALALGVLALSMAAGTLFALIVTRRLRLLNLGGQALQRGNLEYRLKVTSSDEFGDLARTFNNVAEHLETTQSEIEQQNTRLNRSVARLESMLGGADALLWEANPQTGHWEFIAGDTRHLLGYPVERLARPGLRVRRIHPEDLSRVKDTSRDPSEKPRLVDYRFRHRDGYWMWLRDIQSWAADDQGRPVLRGLTLNITAHRQAADALHESESRYEEVVNNISEVIFRTDAEGRWTLLNPAWEKLTGFSVDESLGRSLCEFVATEDRAEADQVCHTLMQGEQDRDFAEEIRLRTREGDARWVSVFASTRRDERGRVIALFGTIMDISDRKRAEEEVRRLAFFDNLTHLPNRTLLHDRLRQSLAHAHRTGLHGAALFLDLDNFKDINDTLGHAVGDELLQQVAARLRSTTREADTLARLGGDEFVLVLNDLNADQDRAATQAEAVGRKLIELMREPFPIGGQDRHVSPSIGATLFSGDHLGVQEVLKQADLAMYRAKNAGRNTVRFYDPELHRAVEARFQLETELREALRRDEFEVHCQLQVNSDDRPVGAELLLRWAHPERGWVSPGEFIPVAEQTGLIVPIGQRVLEEACRRLAQWKHDPALRDLTLSVNVSARQFRHGTFVAELAGLLEATGAPGPRLKLEITESMLLEDIDHAIDNMQQLRELGIGFALDDFGTGYSSLAYLKQLPLSQLKIDQSFVRDVLDDPNDAAIAEMVVNLAHTLRLDVIAEGVETEDQRAFLMHLGCWHFQGFLYGRPATIETVEALAGTGEPLAPASGENDS</sequence>
<dbReference type="InterPro" id="IPR052155">
    <property type="entry name" value="Biofilm_reg_signaling"/>
</dbReference>
<comment type="cofactor">
    <cofactor evidence="1">
        <name>Mg(2+)</name>
        <dbReference type="ChEBI" id="CHEBI:18420"/>
    </cofactor>
</comment>
<dbReference type="InterPro" id="IPR013767">
    <property type="entry name" value="PAS_fold"/>
</dbReference>
<dbReference type="EC" id="3.1.4.52" evidence="2"/>
<dbReference type="Pfam" id="PF08447">
    <property type="entry name" value="PAS_3"/>
    <property type="match status" value="1"/>
</dbReference>
<comment type="caution">
    <text evidence="12">The sequence shown here is derived from an EMBL/GenBank/DDBJ whole genome shotgun (WGS) entry which is preliminary data.</text>
</comment>
<dbReference type="InterPro" id="IPR001633">
    <property type="entry name" value="EAL_dom"/>
</dbReference>
<comment type="catalytic activity">
    <reaction evidence="4">
        <text>3',3'-c-di-GMP + H2O = 5'-phosphoguanylyl(3'-&gt;5')guanosine + H(+)</text>
        <dbReference type="Rhea" id="RHEA:24902"/>
        <dbReference type="ChEBI" id="CHEBI:15377"/>
        <dbReference type="ChEBI" id="CHEBI:15378"/>
        <dbReference type="ChEBI" id="CHEBI:58754"/>
        <dbReference type="ChEBI" id="CHEBI:58805"/>
        <dbReference type="EC" id="3.1.4.52"/>
    </reaction>
    <physiologicalReaction direction="left-to-right" evidence="4">
        <dbReference type="Rhea" id="RHEA:24903"/>
    </physiologicalReaction>
</comment>
<feature type="coiled-coil region" evidence="5">
    <location>
        <begin position="216"/>
        <end position="243"/>
    </location>
</feature>
<dbReference type="InterPro" id="IPR035965">
    <property type="entry name" value="PAS-like_dom_sf"/>
</dbReference>
<dbReference type="Pfam" id="PF00990">
    <property type="entry name" value="GGDEF"/>
    <property type="match status" value="1"/>
</dbReference>
<dbReference type="Pfam" id="PF00989">
    <property type="entry name" value="PAS"/>
    <property type="match status" value="1"/>
</dbReference>
<gene>
    <name evidence="12" type="ORF">B1A74_13325</name>
</gene>
<proteinExistence type="predicted"/>
<dbReference type="InterPro" id="IPR000160">
    <property type="entry name" value="GGDEF_dom"/>
</dbReference>
<dbReference type="SUPFAM" id="SSF55073">
    <property type="entry name" value="Nucleotide cyclase"/>
    <property type="match status" value="1"/>
</dbReference>
<evidence type="ECO:0000259" key="7">
    <source>
        <dbReference type="PROSITE" id="PS50112"/>
    </source>
</evidence>
<dbReference type="SUPFAM" id="SSF158472">
    <property type="entry name" value="HAMP domain-like"/>
    <property type="match status" value="1"/>
</dbReference>
<evidence type="ECO:0000259" key="9">
    <source>
        <dbReference type="PROSITE" id="PS50883"/>
    </source>
</evidence>
<dbReference type="GO" id="GO:0006355">
    <property type="term" value="P:regulation of DNA-templated transcription"/>
    <property type="evidence" value="ECO:0007669"/>
    <property type="project" value="InterPro"/>
</dbReference>
<dbReference type="STRING" id="252474.B1A74_13325"/>
<dbReference type="SMART" id="SM00052">
    <property type="entry name" value="EAL"/>
    <property type="match status" value="1"/>
</dbReference>
<feature type="transmembrane region" description="Helical" evidence="6">
    <location>
        <begin position="153"/>
        <end position="174"/>
    </location>
</feature>
<dbReference type="InterPro" id="IPR003660">
    <property type="entry name" value="HAMP_dom"/>
</dbReference>
<dbReference type="OrthoDB" id="8553030at2"/>
<feature type="transmembrane region" description="Helical" evidence="6">
    <location>
        <begin position="6"/>
        <end position="26"/>
    </location>
</feature>
<evidence type="ECO:0000259" key="10">
    <source>
        <dbReference type="PROSITE" id="PS50885"/>
    </source>
</evidence>
<dbReference type="GO" id="GO:0016020">
    <property type="term" value="C:membrane"/>
    <property type="evidence" value="ECO:0007669"/>
    <property type="project" value="InterPro"/>
</dbReference>
<evidence type="ECO:0000256" key="6">
    <source>
        <dbReference type="SAM" id="Phobius"/>
    </source>
</evidence>
<reference evidence="12 13" key="1">
    <citation type="submission" date="2017-02" db="EMBL/GenBank/DDBJ databases">
        <title>Genomic diversity within the haloalkaliphilic genus Thioalkalivibrio.</title>
        <authorList>
            <person name="Ahn A.-C."/>
            <person name="Meier-Kolthoff J."/>
            <person name="Overmars L."/>
            <person name="Richter M."/>
            <person name="Woyke T."/>
            <person name="Sorokin D.Y."/>
            <person name="Muyzer G."/>
        </authorList>
    </citation>
    <scope>NUCLEOTIDE SEQUENCE [LARGE SCALE GENOMIC DNA]</scope>
    <source>
        <strain evidence="12 13">HL17</strain>
    </source>
</reference>